<feature type="domain" description="Protein kinase" evidence="8">
    <location>
        <begin position="675"/>
        <end position="963"/>
    </location>
</feature>
<evidence type="ECO:0000256" key="1">
    <source>
        <dbReference type="ARBA" id="ARBA00012513"/>
    </source>
</evidence>
<keyword evidence="5" id="KW-0418">Kinase</keyword>
<evidence type="ECO:0000256" key="4">
    <source>
        <dbReference type="ARBA" id="ARBA00022741"/>
    </source>
</evidence>
<dbReference type="InterPro" id="IPR011009">
    <property type="entry name" value="Kinase-like_dom_sf"/>
</dbReference>
<gene>
    <name evidence="9" type="ORF">DEJ51_31185</name>
</gene>
<accession>A0A5P2DSA5</accession>
<evidence type="ECO:0000256" key="2">
    <source>
        <dbReference type="ARBA" id="ARBA00022527"/>
    </source>
</evidence>
<keyword evidence="3" id="KW-0808">Transferase</keyword>
<keyword evidence="4" id="KW-0547">Nucleotide-binding</keyword>
<dbReference type="Pfam" id="PF00069">
    <property type="entry name" value="Pkinase"/>
    <property type="match status" value="1"/>
</dbReference>
<organism evidence="9 10">
    <name type="scientific">Streptomyces venezuelae</name>
    <dbReference type="NCBI Taxonomy" id="54571"/>
    <lineage>
        <taxon>Bacteria</taxon>
        <taxon>Bacillati</taxon>
        <taxon>Actinomycetota</taxon>
        <taxon>Actinomycetes</taxon>
        <taxon>Kitasatosporales</taxon>
        <taxon>Streptomycetaceae</taxon>
        <taxon>Streptomyces</taxon>
    </lineage>
</organism>
<feature type="region of interest" description="Disordered" evidence="7">
    <location>
        <begin position="95"/>
        <end position="115"/>
    </location>
</feature>
<dbReference type="OrthoDB" id="7061676at2"/>
<proteinExistence type="predicted"/>
<keyword evidence="6" id="KW-0067">ATP-binding</keyword>
<evidence type="ECO:0000256" key="6">
    <source>
        <dbReference type="ARBA" id="ARBA00022840"/>
    </source>
</evidence>
<dbReference type="Proteomes" id="UP000324101">
    <property type="component" value="Chromosome"/>
</dbReference>
<sequence>MGRVAAVPSGQQRRCDTWRDHQRETDGIQLVRTGEQWRVTCRNGSWKAVHARHQQWSADGTWERLVKQVQAEADAAGEIDWDMSVASTTVRAHQHAAGARIDPPQPPASKGTRWETPGRAVVEGSFNRLGAALCRWWVAGESGHRRTPAPSSLDGKQCAHAGHYPGAGTRAWEKTNSVDEARALLADYGQWAKDDTATDAARYEALTELVASLLEQVITDDAVRRVDLEGLPGLGFEFEGRDYLLSLAIGPNHARGRAVLSARQSGLEFERWALLWWTATITPDVDDLDQVEDAVRAFGVVLDRTHLDAAVGGLRSLPELIRDTFRQRQPHIPLARLLTASLPPDRPWPMTPAARISPAVRVEMQAQAPLAAELLFVGVRALTDPPSGLAARSWPGGTSLLITGAHGVMEVGTRGAARWRLELSGCHGIPLLQPDDALLVMCGPALVRWHDGALTVLAGAFEEGAQLLAGPSGEPWVLSGSGVTFGAGDGTLALTRVGSALGDQLRYPIAFEAAVRSAVWLDGRRFFLAAGGHSTVVDLGRSTDAGRREQWIPTAGHYPAHLLADGSGHVLSASPDGSGNHVLLHRTLVADRASETVADLRLAQVFGLAQTDRADGPVYLLASLPDNDPSRMRPVVVKLSSDQLASEGDTDPARARLQRYELVSGSARGEKKDYRLERLPLAEGGQAEVFRAMHKASRVDVAFKRRLGKGARERRRMAREIEFAQRLGDHPHVMPVLDFSPDHAWFVMPMAQATAEDRRSNLLEPGRLRELVDAVASALSAAHEHGDGWLHRDIKPSNILYLEDRWVLADWGIVRRPRGQTSDLGVLTNGALGTEGFAAPELASDAHDATFASDIYSLGQLIGWILTGTWPQPNVPLLPPPGPWYGVVRRATHLTPSLRPQNIASFLDLVEKETTPAAGLPIVQARQLLKAAADQGSAVGQLLDLAADRPGDYELYLEAVAALDIEVAGPVLLSDVPRAVAVFKAMASHARGDERGNWPQFEETDRAIWWLLAAAAAASREEQWMLLDSAVDSMCVWDGSCDQWKPQNSIREWLRTLAGQAATVVASVLRQHPYSARHFHELIEERGVEVSLRGAIHEALAELS</sequence>
<evidence type="ECO:0000256" key="5">
    <source>
        <dbReference type="ARBA" id="ARBA00022777"/>
    </source>
</evidence>
<reference evidence="9 10" key="1">
    <citation type="submission" date="2018-05" db="EMBL/GenBank/DDBJ databases">
        <title>Streptomyces venezuelae.</title>
        <authorList>
            <person name="Kim W."/>
            <person name="Lee N."/>
            <person name="Cho B.-K."/>
        </authorList>
    </citation>
    <scope>NUCLEOTIDE SEQUENCE [LARGE SCALE GENOMIC DNA]</scope>
    <source>
        <strain evidence="9 10">ATCC 21018</strain>
    </source>
</reference>
<keyword evidence="2" id="KW-0723">Serine/threonine-protein kinase</keyword>
<protein>
    <recommendedName>
        <fullName evidence="1">non-specific serine/threonine protein kinase</fullName>
        <ecNumber evidence="1">2.7.11.1</ecNumber>
    </recommendedName>
</protein>
<dbReference type="PROSITE" id="PS50011">
    <property type="entry name" value="PROTEIN_KINASE_DOM"/>
    <property type="match status" value="1"/>
</dbReference>
<evidence type="ECO:0000259" key="8">
    <source>
        <dbReference type="PROSITE" id="PS50011"/>
    </source>
</evidence>
<dbReference type="EMBL" id="CP029189">
    <property type="protein sequence ID" value="QES58062.1"/>
    <property type="molecule type" value="Genomic_DNA"/>
</dbReference>
<dbReference type="PANTHER" id="PTHR43289:SF6">
    <property type="entry name" value="SERINE_THREONINE-PROTEIN KINASE NEKL-3"/>
    <property type="match status" value="1"/>
</dbReference>
<evidence type="ECO:0000256" key="7">
    <source>
        <dbReference type="SAM" id="MobiDB-lite"/>
    </source>
</evidence>
<dbReference type="GO" id="GO:0005524">
    <property type="term" value="F:ATP binding"/>
    <property type="evidence" value="ECO:0007669"/>
    <property type="project" value="UniProtKB-KW"/>
</dbReference>
<evidence type="ECO:0000313" key="9">
    <source>
        <dbReference type="EMBL" id="QES58062.1"/>
    </source>
</evidence>
<dbReference type="GO" id="GO:0004674">
    <property type="term" value="F:protein serine/threonine kinase activity"/>
    <property type="evidence" value="ECO:0007669"/>
    <property type="project" value="UniProtKB-KW"/>
</dbReference>
<dbReference type="InterPro" id="IPR000719">
    <property type="entry name" value="Prot_kinase_dom"/>
</dbReference>
<name>A0A5P2DSA5_STRVZ</name>
<dbReference type="SMART" id="SM00220">
    <property type="entry name" value="S_TKc"/>
    <property type="match status" value="1"/>
</dbReference>
<evidence type="ECO:0000256" key="3">
    <source>
        <dbReference type="ARBA" id="ARBA00022679"/>
    </source>
</evidence>
<evidence type="ECO:0000313" key="10">
    <source>
        <dbReference type="Proteomes" id="UP000324101"/>
    </source>
</evidence>
<dbReference type="Gene3D" id="3.30.200.20">
    <property type="entry name" value="Phosphorylase Kinase, domain 1"/>
    <property type="match status" value="1"/>
</dbReference>
<dbReference type="AlphaFoldDB" id="A0A5P2DSA5"/>
<dbReference type="SUPFAM" id="SSF56112">
    <property type="entry name" value="Protein kinase-like (PK-like)"/>
    <property type="match status" value="1"/>
</dbReference>
<dbReference type="PANTHER" id="PTHR43289">
    <property type="entry name" value="MITOGEN-ACTIVATED PROTEIN KINASE KINASE KINASE 20-RELATED"/>
    <property type="match status" value="1"/>
</dbReference>
<dbReference type="EC" id="2.7.11.1" evidence="1"/>
<dbReference type="Gene3D" id="1.10.510.10">
    <property type="entry name" value="Transferase(Phosphotransferase) domain 1"/>
    <property type="match status" value="1"/>
</dbReference>